<gene>
    <name evidence="1" type="ORF">KFE25_006701</name>
</gene>
<evidence type="ECO:0000313" key="2">
    <source>
        <dbReference type="Proteomes" id="UP000751190"/>
    </source>
</evidence>
<proteinExistence type="predicted"/>
<dbReference type="EMBL" id="JAGTXO010000005">
    <property type="protein sequence ID" value="KAG8467649.1"/>
    <property type="molecule type" value="Genomic_DNA"/>
</dbReference>
<dbReference type="OrthoDB" id="10427002at2759"/>
<keyword evidence="2" id="KW-1185">Reference proteome</keyword>
<sequence>MQEPLTKRARVEAAAARATCGRFASSYALHVRDSLHASAFRAAGLSIGARIQVLWSVQRDAADGEPEDEEDVWWSCSVEGATTHGVNGRPAYRLRYDPSDELGFDEETRDVAFLGACGTLLDLQDGAQMPWRVEDGEETETDDMVPPVSEHGAAPPGVIPPGTHVKAHFQGGERAYAGLVHKVRCDSDGAGSSPRVLYDILYEDHVLEEGVPADLVQRAARALGSTSPGPGAAASGDDDIAATSIDEFFGKFVAGLTGGKAFGGLCAARKAAFAECVQRSRPHFEAELHRLAADRGYGTTVTAEDITGVILPRVLPRVVAEFKALPLGVS</sequence>
<dbReference type="Proteomes" id="UP000751190">
    <property type="component" value="Unassembled WGS sequence"/>
</dbReference>
<reference evidence="1" key="1">
    <citation type="submission" date="2021-05" db="EMBL/GenBank/DDBJ databases">
        <title>The genome of the haptophyte Pavlova lutheri (Diacronema luteri, Pavlovales) - a model for lipid biosynthesis in eukaryotic algae.</title>
        <authorList>
            <person name="Hulatt C.J."/>
            <person name="Posewitz M.C."/>
        </authorList>
    </citation>
    <scope>NUCLEOTIDE SEQUENCE</scope>
    <source>
        <strain evidence="1">NIVA-4/92</strain>
    </source>
</reference>
<comment type="caution">
    <text evidence="1">The sequence shown here is derived from an EMBL/GenBank/DDBJ whole genome shotgun (WGS) entry which is preliminary data.</text>
</comment>
<organism evidence="1 2">
    <name type="scientific">Diacronema lutheri</name>
    <name type="common">Unicellular marine alga</name>
    <name type="synonym">Monochrysis lutheri</name>
    <dbReference type="NCBI Taxonomy" id="2081491"/>
    <lineage>
        <taxon>Eukaryota</taxon>
        <taxon>Haptista</taxon>
        <taxon>Haptophyta</taxon>
        <taxon>Pavlovophyceae</taxon>
        <taxon>Pavlovales</taxon>
        <taxon>Pavlovaceae</taxon>
        <taxon>Diacronema</taxon>
    </lineage>
</organism>
<accession>A0A8J6CCK4</accession>
<name>A0A8J6CCK4_DIALT</name>
<evidence type="ECO:0000313" key="1">
    <source>
        <dbReference type="EMBL" id="KAG8467649.1"/>
    </source>
</evidence>
<protein>
    <submittedName>
        <fullName evidence="1">Uncharacterized protein</fullName>
    </submittedName>
</protein>
<dbReference type="AlphaFoldDB" id="A0A8J6CCK4"/>